<evidence type="ECO:0000259" key="8">
    <source>
        <dbReference type="PROSITE" id="PS51007"/>
    </source>
</evidence>
<accession>A0A557QYL5</accession>
<dbReference type="InterPro" id="IPR036909">
    <property type="entry name" value="Cyt_c-like_dom_sf"/>
</dbReference>
<dbReference type="Pfam" id="PF00034">
    <property type="entry name" value="Cytochrom_C"/>
    <property type="match status" value="1"/>
</dbReference>
<feature type="signal peptide" evidence="7">
    <location>
        <begin position="1"/>
        <end position="23"/>
    </location>
</feature>
<dbReference type="PROSITE" id="PS51007">
    <property type="entry name" value="CYTC"/>
    <property type="match status" value="1"/>
</dbReference>
<keyword evidence="10" id="KW-1185">Reference proteome</keyword>
<dbReference type="SUPFAM" id="SSF46626">
    <property type="entry name" value="Cytochrome c"/>
    <property type="match status" value="1"/>
</dbReference>
<evidence type="ECO:0000313" key="9">
    <source>
        <dbReference type="EMBL" id="TVO58001.1"/>
    </source>
</evidence>
<evidence type="ECO:0000256" key="6">
    <source>
        <dbReference type="PROSITE-ProRule" id="PRU00433"/>
    </source>
</evidence>
<dbReference type="AlphaFoldDB" id="A0A557QYL5"/>
<dbReference type="RefSeq" id="WP_144308777.1">
    <property type="nucleotide sequence ID" value="NZ_VMNK01000005.1"/>
</dbReference>
<keyword evidence="2 6" id="KW-0349">Heme</keyword>
<comment type="caution">
    <text evidence="9">The sequence shown here is derived from an EMBL/GenBank/DDBJ whole genome shotgun (WGS) entry which is preliminary data.</text>
</comment>
<name>A0A557QYL5_9RHOO</name>
<organism evidence="9 10">
    <name type="scientific">Denitromonas halophila</name>
    <dbReference type="NCBI Taxonomy" id="1629404"/>
    <lineage>
        <taxon>Bacteria</taxon>
        <taxon>Pseudomonadati</taxon>
        <taxon>Pseudomonadota</taxon>
        <taxon>Betaproteobacteria</taxon>
        <taxon>Rhodocyclales</taxon>
        <taxon>Zoogloeaceae</taxon>
        <taxon>Denitromonas</taxon>
    </lineage>
</organism>
<dbReference type="PANTHER" id="PTHR33751:SF9">
    <property type="entry name" value="CYTOCHROME C4"/>
    <property type="match status" value="1"/>
</dbReference>
<evidence type="ECO:0000256" key="7">
    <source>
        <dbReference type="SAM" id="SignalP"/>
    </source>
</evidence>
<feature type="chain" id="PRO_5021725671" evidence="7">
    <location>
        <begin position="24"/>
        <end position="108"/>
    </location>
</feature>
<dbReference type="EMBL" id="VMNK01000005">
    <property type="protein sequence ID" value="TVO58001.1"/>
    <property type="molecule type" value="Genomic_DNA"/>
</dbReference>
<keyword evidence="3 6" id="KW-0479">Metal-binding</keyword>
<evidence type="ECO:0000313" key="10">
    <source>
        <dbReference type="Proteomes" id="UP000319502"/>
    </source>
</evidence>
<evidence type="ECO:0000256" key="2">
    <source>
        <dbReference type="ARBA" id="ARBA00022617"/>
    </source>
</evidence>
<dbReference type="InterPro" id="IPR050597">
    <property type="entry name" value="Cytochrome_c_Oxidase_Subunit"/>
</dbReference>
<feature type="domain" description="Cytochrome c" evidence="8">
    <location>
        <begin position="24"/>
        <end position="102"/>
    </location>
</feature>
<sequence length="108" mass="11403">MKTKRLLIAGCLAAFIMPMSVLAGNVSAGKEKSAVCAACHGQTGQSVSPDFPNLGGQHADYLYRALLDYKAGHRKNPIMAAQVESLSKTDMADLAAYFAAQSGLSVKR</sequence>
<dbReference type="PANTHER" id="PTHR33751">
    <property type="entry name" value="CBB3-TYPE CYTOCHROME C OXIDASE SUBUNIT FIXP"/>
    <property type="match status" value="1"/>
</dbReference>
<gene>
    <name evidence="9" type="ORF">FHP91_06240</name>
</gene>
<dbReference type="GO" id="GO:0020037">
    <property type="term" value="F:heme binding"/>
    <property type="evidence" value="ECO:0007669"/>
    <property type="project" value="InterPro"/>
</dbReference>
<reference evidence="9 10" key="1">
    <citation type="submission" date="2019-07" db="EMBL/GenBank/DDBJ databases">
        <title>The pathways for chlorine oxyanion respiration interact through the shared metabolite chlorate.</title>
        <authorList>
            <person name="Barnum T.P."/>
            <person name="Cheng Y."/>
            <person name="Hill K.A."/>
            <person name="Lucas L.N."/>
            <person name="Carlson H.K."/>
            <person name="Coates J.D."/>
        </authorList>
    </citation>
    <scope>NUCLEOTIDE SEQUENCE [LARGE SCALE GENOMIC DNA]</scope>
    <source>
        <strain evidence="9 10">SFB-3</strain>
    </source>
</reference>
<dbReference type="Proteomes" id="UP000319502">
    <property type="component" value="Unassembled WGS sequence"/>
</dbReference>
<evidence type="ECO:0000256" key="3">
    <source>
        <dbReference type="ARBA" id="ARBA00022723"/>
    </source>
</evidence>
<dbReference type="GO" id="GO:0046872">
    <property type="term" value="F:metal ion binding"/>
    <property type="evidence" value="ECO:0007669"/>
    <property type="project" value="UniProtKB-KW"/>
</dbReference>
<dbReference type="InterPro" id="IPR009056">
    <property type="entry name" value="Cyt_c-like_dom"/>
</dbReference>
<proteinExistence type="predicted"/>
<dbReference type="Gene3D" id="1.10.760.10">
    <property type="entry name" value="Cytochrome c-like domain"/>
    <property type="match status" value="1"/>
</dbReference>
<dbReference type="GO" id="GO:0009055">
    <property type="term" value="F:electron transfer activity"/>
    <property type="evidence" value="ECO:0007669"/>
    <property type="project" value="InterPro"/>
</dbReference>
<evidence type="ECO:0000256" key="5">
    <source>
        <dbReference type="ARBA" id="ARBA00023004"/>
    </source>
</evidence>
<keyword evidence="1" id="KW-0813">Transport</keyword>
<dbReference type="OrthoDB" id="5295860at2"/>
<keyword evidence="4" id="KW-0249">Electron transport</keyword>
<keyword evidence="5 6" id="KW-0408">Iron</keyword>
<keyword evidence="7" id="KW-0732">Signal</keyword>
<evidence type="ECO:0000256" key="1">
    <source>
        <dbReference type="ARBA" id="ARBA00022448"/>
    </source>
</evidence>
<evidence type="ECO:0000256" key="4">
    <source>
        <dbReference type="ARBA" id="ARBA00022982"/>
    </source>
</evidence>
<protein>
    <submittedName>
        <fullName evidence="9">Cytochrome c</fullName>
    </submittedName>
</protein>